<sequence>MMFTSCNYKSHFPTLPRFILLETVPSIVQKFSNISQPKVKPPPLQRYHDIHERLSTHLVPVGLGSALPLGGDISQQLQPRGPNNRPTSDPEGSSWWRCRRK</sequence>
<dbReference type="EMBL" id="HBUE01158346">
    <property type="protein sequence ID" value="CAG6508973.1"/>
    <property type="molecule type" value="Transcribed_RNA"/>
</dbReference>
<feature type="region of interest" description="Disordered" evidence="1">
    <location>
        <begin position="70"/>
        <end position="101"/>
    </location>
</feature>
<proteinExistence type="predicted"/>
<accession>A0A8D8DBV0</accession>
<organism evidence="2">
    <name type="scientific">Culex pipiens</name>
    <name type="common">House mosquito</name>
    <dbReference type="NCBI Taxonomy" id="7175"/>
    <lineage>
        <taxon>Eukaryota</taxon>
        <taxon>Metazoa</taxon>
        <taxon>Ecdysozoa</taxon>
        <taxon>Arthropoda</taxon>
        <taxon>Hexapoda</taxon>
        <taxon>Insecta</taxon>
        <taxon>Pterygota</taxon>
        <taxon>Neoptera</taxon>
        <taxon>Endopterygota</taxon>
        <taxon>Diptera</taxon>
        <taxon>Nematocera</taxon>
        <taxon>Culicoidea</taxon>
        <taxon>Culicidae</taxon>
        <taxon>Culicinae</taxon>
        <taxon>Culicini</taxon>
        <taxon>Culex</taxon>
        <taxon>Culex</taxon>
    </lineage>
</organism>
<name>A0A8D8DBV0_CULPI</name>
<evidence type="ECO:0000313" key="2">
    <source>
        <dbReference type="EMBL" id="CAG6508973.1"/>
    </source>
</evidence>
<dbReference type="EMBL" id="HBUE01263476">
    <property type="protein sequence ID" value="CAG6560331.1"/>
    <property type="molecule type" value="Transcribed_RNA"/>
</dbReference>
<reference evidence="2" key="1">
    <citation type="submission" date="2021-05" db="EMBL/GenBank/DDBJ databases">
        <authorList>
            <person name="Alioto T."/>
            <person name="Alioto T."/>
            <person name="Gomez Garrido J."/>
        </authorList>
    </citation>
    <scope>NUCLEOTIDE SEQUENCE</scope>
</reference>
<evidence type="ECO:0000256" key="1">
    <source>
        <dbReference type="SAM" id="MobiDB-lite"/>
    </source>
</evidence>
<dbReference type="EMBL" id="HBUE01263473">
    <property type="protein sequence ID" value="CAG6560329.1"/>
    <property type="molecule type" value="Transcribed_RNA"/>
</dbReference>
<dbReference type="EMBL" id="HBUE01158343">
    <property type="protein sequence ID" value="CAG6508971.1"/>
    <property type="molecule type" value="Transcribed_RNA"/>
</dbReference>
<protein>
    <submittedName>
        <fullName evidence="2">(northern house mosquito) hypothetical protein</fullName>
    </submittedName>
</protein>
<dbReference type="AlphaFoldDB" id="A0A8D8DBV0"/>